<organism evidence="1 2">
    <name type="scientific">Apiospora phragmitis</name>
    <dbReference type="NCBI Taxonomy" id="2905665"/>
    <lineage>
        <taxon>Eukaryota</taxon>
        <taxon>Fungi</taxon>
        <taxon>Dikarya</taxon>
        <taxon>Ascomycota</taxon>
        <taxon>Pezizomycotina</taxon>
        <taxon>Sordariomycetes</taxon>
        <taxon>Xylariomycetidae</taxon>
        <taxon>Amphisphaeriales</taxon>
        <taxon>Apiosporaceae</taxon>
        <taxon>Apiospora</taxon>
    </lineage>
</organism>
<comment type="caution">
    <text evidence="1">The sequence shown here is derived from an EMBL/GenBank/DDBJ whole genome shotgun (WGS) entry which is preliminary data.</text>
</comment>
<keyword evidence="2" id="KW-1185">Reference proteome</keyword>
<dbReference type="SUPFAM" id="SSF51735">
    <property type="entry name" value="NAD(P)-binding Rossmann-fold domains"/>
    <property type="match status" value="1"/>
</dbReference>
<accession>A0ABR1VDX9</accession>
<dbReference type="Gene3D" id="3.40.50.720">
    <property type="entry name" value="NAD(P)-binding Rossmann-like Domain"/>
    <property type="match status" value="1"/>
</dbReference>
<sequence length="80" mass="8510">MHQLDHPSDILAKLSGQTVIITGAARGIGAAATAIFNRHGANVAIADLPQLQDTAEALIRSLDHPERAAFKAANVMQWKL</sequence>
<dbReference type="RefSeq" id="XP_066716716.1">
    <property type="nucleotide sequence ID" value="XM_066857447.1"/>
</dbReference>
<reference evidence="1 2" key="1">
    <citation type="submission" date="2023-01" db="EMBL/GenBank/DDBJ databases">
        <title>Analysis of 21 Apiospora genomes using comparative genomics revels a genus with tremendous synthesis potential of carbohydrate active enzymes and secondary metabolites.</title>
        <authorList>
            <person name="Sorensen T."/>
        </authorList>
    </citation>
    <scope>NUCLEOTIDE SEQUENCE [LARGE SCALE GENOMIC DNA]</scope>
    <source>
        <strain evidence="1 2">CBS 135458</strain>
    </source>
</reference>
<evidence type="ECO:0000313" key="2">
    <source>
        <dbReference type="Proteomes" id="UP001480595"/>
    </source>
</evidence>
<gene>
    <name evidence="1" type="ORF">PG994_006038</name>
</gene>
<protein>
    <submittedName>
        <fullName evidence="1">Short chain dehydrogenase/reductase</fullName>
    </submittedName>
</protein>
<dbReference type="InterPro" id="IPR036291">
    <property type="entry name" value="NAD(P)-bd_dom_sf"/>
</dbReference>
<dbReference type="Proteomes" id="UP001480595">
    <property type="component" value="Unassembled WGS sequence"/>
</dbReference>
<evidence type="ECO:0000313" key="1">
    <source>
        <dbReference type="EMBL" id="KAK8069422.1"/>
    </source>
</evidence>
<name>A0ABR1VDX9_9PEZI</name>
<dbReference type="GeneID" id="92090510"/>
<proteinExistence type="predicted"/>
<dbReference type="EMBL" id="JAQQWL010000006">
    <property type="protein sequence ID" value="KAK8069422.1"/>
    <property type="molecule type" value="Genomic_DNA"/>
</dbReference>